<comment type="caution">
    <text evidence="3">The sequence shown here is derived from an EMBL/GenBank/DDBJ whole genome shotgun (WGS) entry which is preliminary data.</text>
</comment>
<dbReference type="EMBL" id="BONY01000018">
    <property type="protein sequence ID" value="GIH05400.1"/>
    <property type="molecule type" value="Genomic_DNA"/>
</dbReference>
<dbReference type="InterPro" id="IPR051448">
    <property type="entry name" value="CdaR-like_regulators"/>
</dbReference>
<dbReference type="Gene3D" id="1.10.10.2840">
    <property type="entry name" value="PucR C-terminal helix-turn-helix domain"/>
    <property type="match status" value="1"/>
</dbReference>
<dbReference type="InterPro" id="IPR042070">
    <property type="entry name" value="PucR_C-HTH_sf"/>
</dbReference>
<dbReference type="AlphaFoldDB" id="A0A8J3Q7S0"/>
<dbReference type="Pfam" id="PF13556">
    <property type="entry name" value="HTH_30"/>
    <property type="match status" value="1"/>
</dbReference>
<dbReference type="InterPro" id="IPR025736">
    <property type="entry name" value="PucR_C-HTH_dom"/>
</dbReference>
<feature type="region of interest" description="Disordered" evidence="1">
    <location>
        <begin position="1"/>
        <end position="27"/>
    </location>
</feature>
<gene>
    <name evidence="3" type="ORF">Rhe02_34670</name>
</gene>
<evidence type="ECO:0000259" key="2">
    <source>
        <dbReference type="Pfam" id="PF13556"/>
    </source>
</evidence>
<name>A0A8J3Q7S0_9ACTN</name>
<protein>
    <recommendedName>
        <fullName evidence="2">PucR C-terminal helix-turn-helix domain-containing protein</fullName>
    </recommendedName>
</protein>
<reference evidence="3" key="1">
    <citation type="submission" date="2021-01" db="EMBL/GenBank/DDBJ databases">
        <title>Whole genome shotgun sequence of Rhizocola hellebori NBRC 109834.</title>
        <authorList>
            <person name="Komaki H."/>
            <person name="Tamura T."/>
        </authorList>
    </citation>
    <scope>NUCLEOTIDE SEQUENCE</scope>
    <source>
        <strain evidence="3">NBRC 109834</strain>
    </source>
</reference>
<dbReference type="RefSeq" id="WP_203909251.1">
    <property type="nucleotide sequence ID" value="NZ_BONY01000018.1"/>
</dbReference>
<dbReference type="PANTHER" id="PTHR33744">
    <property type="entry name" value="CARBOHYDRATE DIACID REGULATOR"/>
    <property type="match status" value="1"/>
</dbReference>
<organism evidence="3 4">
    <name type="scientific">Rhizocola hellebori</name>
    <dbReference type="NCBI Taxonomy" id="1392758"/>
    <lineage>
        <taxon>Bacteria</taxon>
        <taxon>Bacillati</taxon>
        <taxon>Actinomycetota</taxon>
        <taxon>Actinomycetes</taxon>
        <taxon>Micromonosporales</taxon>
        <taxon>Micromonosporaceae</taxon>
        <taxon>Rhizocola</taxon>
    </lineage>
</organism>
<evidence type="ECO:0000313" key="3">
    <source>
        <dbReference type="EMBL" id="GIH05400.1"/>
    </source>
</evidence>
<keyword evidence="4" id="KW-1185">Reference proteome</keyword>
<feature type="domain" description="PucR C-terminal helix-turn-helix" evidence="2">
    <location>
        <begin position="143"/>
        <end position="196"/>
    </location>
</feature>
<evidence type="ECO:0000313" key="4">
    <source>
        <dbReference type="Proteomes" id="UP000612899"/>
    </source>
</evidence>
<evidence type="ECO:0000256" key="1">
    <source>
        <dbReference type="SAM" id="MobiDB-lite"/>
    </source>
</evidence>
<accession>A0A8J3Q7S0</accession>
<dbReference type="Proteomes" id="UP000612899">
    <property type="component" value="Unassembled WGS sequence"/>
</dbReference>
<proteinExistence type="predicted"/>
<sequence length="204" mass="22595">MTRTFSGSTREPAMSRSRRRPPPRAEANVVRRAIASALRMPAERLLFAEVGASLGFIAPKAPEHGVDRLVAVGPAVALPPLHDGFVDAVLALDTAQRFGQTGIVRLADLGPRPLVLSASGTAEGLADRHLHAFDGRANRDIEETTRVYLECNQQVSDVAQRLAVHPNTIRYRVHRFHELTGLDLRRTEDLVTAWWLLNRRRSTT</sequence>